<evidence type="ECO:0000256" key="3">
    <source>
        <dbReference type="ARBA" id="ARBA00022679"/>
    </source>
</evidence>
<dbReference type="CDD" id="cd04186">
    <property type="entry name" value="GT_2_like_c"/>
    <property type="match status" value="1"/>
</dbReference>
<evidence type="ECO:0000313" key="6">
    <source>
        <dbReference type="Proteomes" id="UP000263013"/>
    </source>
</evidence>
<dbReference type="RefSeq" id="WP_063843446.1">
    <property type="nucleotide sequence ID" value="NZ_CP021130.1"/>
</dbReference>
<evidence type="ECO:0000259" key="4">
    <source>
        <dbReference type="Pfam" id="PF00535"/>
    </source>
</evidence>
<evidence type="ECO:0000256" key="1">
    <source>
        <dbReference type="ARBA" id="ARBA00006739"/>
    </source>
</evidence>
<dbReference type="Gene3D" id="3.90.550.10">
    <property type="entry name" value="Spore Coat Polysaccharide Biosynthesis Protein SpsA, Chain A"/>
    <property type="match status" value="1"/>
</dbReference>
<dbReference type="PANTHER" id="PTHR43179:SF12">
    <property type="entry name" value="GALACTOFURANOSYLTRANSFERASE GLFT2"/>
    <property type="match status" value="1"/>
</dbReference>
<proteinExistence type="inferred from homology"/>
<feature type="domain" description="Glycosyltransferase 2-like" evidence="4">
    <location>
        <begin position="6"/>
        <end position="171"/>
    </location>
</feature>
<dbReference type="GO" id="GO:0016740">
    <property type="term" value="F:transferase activity"/>
    <property type="evidence" value="ECO:0007669"/>
    <property type="project" value="UniProtKB-KW"/>
</dbReference>
<dbReference type="Proteomes" id="UP000263013">
    <property type="component" value="Chromosome"/>
</dbReference>
<dbReference type="Pfam" id="PF00535">
    <property type="entry name" value="Glycos_transf_2"/>
    <property type="match status" value="1"/>
</dbReference>
<comment type="similarity">
    <text evidence="1">Belongs to the glycosyltransferase 2 family.</text>
</comment>
<organism evidence="5 6">
    <name type="scientific">Meiothermus taiwanensis WR-220</name>
    <dbReference type="NCBI Taxonomy" id="1339250"/>
    <lineage>
        <taxon>Bacteria</taxon>
        <taxon>Thermotogati</taxon>
        <taxon>Deinococcota</taxon>
        <taxon>Deinococci</taxon>
        <taxon>Thermales</taxon>
        <taxon>Thermaceae</taxon>
        <taxon>Meiothermus</taxon>
    </lineage>
</organism>
<dbReference type="PANTHER" id="PTHR43179">
    <property type="entry name" value="RHAMNOSYLTRANSFERASE WBBL"/>
    <property type="match status" value="1"/>
</dbReference>
<dbReference type="EMBL" id="CP021130">
    <property type="protein sequence ID" value="AWR86208.1"/>
    <property type="molecule type" value="Genomic_DNA"/>
</dbReference>
<keyword evidence="3 5" id="KW-0808">Transferase</keyword>
<dbReference type="SUPFAM" id="SSF53448">
    <property type="entry name" value="Nucleotide-diphospho-sugar transferases"/>
    <property type="match status" value="1"/>
</dbReference>
<dbReference type="InterPro" id="IPR029044">
    <property type="entry name" value="Nucleotide-diphossugar_trans"/>
</dbReference>
<keyword evidence="6" id="KW-1185">Reference proteome</keyword>
<gene>
    <name evidence="5" type="ORF">Mtai_v1c09640</name>
</gene>
<sequence length="284" mass="31777">MKVVYVIILNWNGWQDTVKCIDSLKSLTYPNYKIVVLDNASTNDSVVRIREAHPDITVIETGANLGFAGGNNVGIRYALEHGAGYIWLLNNDTIASPGALAAMIEVAESDPKIGAVGSVLYYMNQPEKVQAWGGGQVNLLTGRSRHLLAPGDLHYITGASMLLRREALEQVGLLDEGFFMYWEDTDLSFRLRQKGWMITVAPNSRVLHKESASAKKGSSQQDIWYNASAVRFFRRHAMFPFLPITLGVGGRILKRLLLGDWRRVRSVWLGYKRGMEATRFTTRG</sequence>
<reference evidence="5 6" key="1">
    <citation type="submission" date="2017-05" db="EMBL/GenBank/DDBJ databases">
        <title>Complete genome sequence of Meiothermus taiwanensis WR-220.</title>
        <authorList>
            <person name="Wu W.-L."/>
            <person name="Lo W.-S."/>
            <person name="Kuo C.-H."/>
            <person name="Wu S.-H."/>
        </authorList>
    </citation>
    <scope>NUCLEOTIDE SEQUENCE [LARGE SCALE GENOMIC DNA]</scope>
    <source>
        <strain evidence="5 6">WR-220</strain>
    </source>
</reference>
<keyword evidence="2" id="KW-0328">Glycosyltransferase</keyword>
<accession>A0ABM6WH15</accession>
<name>A0ABM6WH15_9DEIN</name>
<evidence type="ECO:0000313" key="5">
    <source>
        <dbReference type="EMBL" id="AWR86208.1"/>
    </source>
</evidence>
<evidence type="ECO:0000256" key="2">
    <source>
        <dbReference type="ARBA" id="ARBA00022676"/>
    </source>
</evidence>
<protein>
    <submittedName>
        <fullName evidence="5">Glycosyl transferase family protein</fullName>
    </submittedName>
</protein>
<dbReference type="InterPro" id="IPR001173">
    <property type="entry name" value="Glyco_trans_2-like"/>
</dbReference>